<feature type="transmembrane region" description="Helical" evidence="9">
    <location>
        <begin position="437"/>
        <end position="460"/>
    </location>
</feature>
<dbReference type="PATRIC" id="fig|1635277.3.peg.1038"/>
<dbReference type="GO" id="GO:0046872">
    <property type="term" value="F:metal ion binding"/>
    <property type="evidence" value="ECO:0007669"/>
    <property type="project" value="UniProtKB-KW"/>
</dbReference>
<keyword evidence="9" id="KW-0479">Metal-binding</keyword>
<evidence type="ECO:0000256" key="2">
    <source>
        <dbReference type="ARBA" id="ARBA00009749"/>
    </source>
</evidence>
<dbReference type="PANTHER" id="PTHR43773:SF1">
    <property type="entry name" value="MAGNESIUM TRANSPORTER MGTE"/>
    <property type="match status" value="1"/>
</dbReference>
<keyword evidence="6 9" id="KW-1133">Transmembrane helix</keyword>
<organism evidence="11 12">
    <name type="scientific">candidate division TA06 bacterium 34_109</name>
    <dbReference type="NCBI Taxonomy" id="1635277"/>
    <lineage>
        <taxon>Bacteria</taxon>
        <taxon>Bacteria division TA06</taxon>
    </lineage>
</organism>
<dbReference type="AlphaFoldDB" id="A0A101I2A2"/>
<comment type="caution">
    <text evidence="11">The sequence shown here is derived from an EMBL/GenBank/DDBJ whole genome shotgun (WGS) entry which is preliminary data.</text>
</comment>
<evidence type="ECO:0000256" key="5">
    <source>
        <dbReference type="ARBA" id="ARBA00022842"/>
    </source>
</evidence>
<evidence type="ECO:0000256" key="8">
    <source>
        <dbReference type="PROSITE-ProRule" id="PRU00703"/>
    </source>
</evidence>
<dbReference type="SUPFAM" id="SSF158791">
    <property type="entry name" value="MgtE N-terminal domain-like"/>
    <property type="match status" value="1"/>
</dbReference>
<dbReference type="PANTHER" id="PTHR43773">
    <property type="entry name" value="MAGNESIUM TRANSPORTER MGTE"/>
    <property type="match status" value="1"/>
</dbReference>
<dbReference type="InterPro" id="IPR000644">
    <property type="entry name" value="CBS_dom"/>
</dbReference>
<evidence type="ECO:0000256" key="4">
    <source>
        <dbReference type="ARBA" id="ARBA00022692"/>
    </source>
</evidence>
<dbReference type="InterPro" id="IPR006669">
    <property type="entry name" value="MgtE_transporter"/>
</dbReference>
<dbReference type="SMART" id="SM00924">
    <property type="entry name" value="MgtE_N"/>
    <property type="match status" value="1"/>
</dbReference>
<reference evidence="12" key="1">
    <citation type="journal article" date="2015" name="MBio">
        <title>Genome-Resolved Metagenomic Analysis Reveals Roles for Candidate Phyla and Other Microbial Community Members in Biogeochemical Transformations in Oil Reservoirs.</title>
        <authorList>
            <person name="Hu P."/>
            <person name="Tom L."/>
            <person name="Singh A."/>
            <person name="Thomas B.C."/>
            <person name="Baker B.J."/>
            <person name="Piceno Y.M."/>
            <person name="Andersen G.L."/>
            <person name="Banfield J.F."/>
        </authorList>
    </citation>
    <scope>NUCLEOTIDE SEQUENCE [LARGE SCALE GENOMIC DNA]</scope>
</reference>
<dbReference type="Gene3D" id="1.25.60.10">
    <property type="entry name" value="MgtE N-terminal domain-like"/>
    <property type="match status" value="1"/>
</dbReference>
<dbReference type="Pfam" id="PF01769">
    <property type="entry name" value="MgtE"/>
    <property type="match status" value="1"/>
</dbReference>
<keyword evidence="7 9" id="KW-0472">Membrane</keyword>
<dbReference type="InterPro" id="IPR006668">
    <property type="entry name" value="Mg_transptr_MgtE_intracell_dom"/>
</dbReference>
<keyword evidence="4 9" id="KW-0812">Transmembrane</keyword>
<dbReference type="EMBL" id="LGGX01000008">
    <property type="protein sequence ID" value="KUK87074.1"/>
    <property type="molecule type" value="Genomic_DNA"/>
</dbReference>
<evidence type="ECO:0000256" key="6">
    <source>
        <dbReference type="ARBA" id="ARBA00022989"/>
    </source>
</evidence>
<feature type="transmembrane region" description="Helical" evidence="9">
    <location>
        <begin position="399"/>
        <end position="425"/>
    </location>
</feature>
<proteinExistence type="inferred from homology"/>
<comment type="function">
    <text evidence="9">Acts as a magnesium transporter.</text>
</comment>
<keyword evidence="5 9" id="KW-0460">Magnesium</keyword>
<dbReference type="SMART" id="SM00116">
    <property type="entry name" value="CBS"/>
    <property type="match status" value="1"/>
</dbReference>
<evidence type="ECO:0000259" key="10">
    <source>
        <dbReference type="PROSITE" id="PS51371"/>
    </source>
</evidence>
<dbReference type="GO" id="GO:0005886">
    <property type="term" value="C:plasma membrane"/>
    <property type="evidence" value="ECO:0007669"/>
    <property type="project" value="UniProtKB-SubCell"/>
</dbReference>
<dbReference type="Pfam" id="PF03448">
    <property type="entry name" value="MgtE_N"/>
    <property type="match status" value="1"/>
</dbReference>
<dbReference type="CDD" id="cd04606">
    <property type="entry name" value="CBS_pair_Mg_transporter"/>
    <property type="match status" value="1"/>
</dbReference>
<accession>A0A101I2A2</accession>
<comment type="similarity">
    <text evidence="2 9">Belongs to the SLC41A transporter family.</text>
</comment>
<dbReference type="SUPFAM" id="SSF161093">
    <property type="entry name" value="MgtE membrane domain-like"/>
    <property type="match status" value="1"/>
</dbReference>
<comment type="subunit">
    <text evidence="9">Homodimer.</text>
</comment>
<evidence type="ECO:0000256" key="3">
    <source>
        <dbReference type="ARBA" id="ARBA00022448"/>
    </source>
</evidence>
<keyword evidence="3 9" id="KW-0813">Transport</keyword>
<dbReference type="SUPFAM" id="SSF54631">
    <property type="entry name" value="CBS-domain pair"/>
    <property type="match status" value="1"/>
</dbReference>
<protein>
    <recommendedName>
        <fullName evidence="9">Magnesium transporter MgtE</fullName>
    </recommendedName>
</protein>
<dbReference type="NCBIfam" id="TIGR00400">
    <property type="entry name" value="mgtE"/>
    <property type="match status" value="1"/>
</dbReference>
<sequence>MSDGYKFDPMVRLLKPELEEIIKNKDWKNLKEIISSWQPPEIADLFKEIEPKERVVILRLLPKELQQEVFSYLDSTMQENILRNLSNDDIKSIVEELEPDDRTELFEEMPPDLTRKMINLLSHEERKSALQLLGYPENSVGRLMTPDYIAVQHSWTIEKTIEYIRNYGKDVETINVIYVVDEQWHLLDDISIKKLILAHPSQTIESLMDKSVVFLTANTDQEEAIKIFEKYDLLALPITDEDRHLLGIVTFDDILDAVREEQTEDFTKFSGIQSNDLDLDFITRIKDVPMIQIFKARISWLFALLIMDFVTGGIIQGFQDTIAKYVVLVSFLPVLVDTAGNAGAQSATLVIRALAMGTVQVKDLFSLIVRELFIATLLGLVMGAGISIMGFVRGKSFQIAVVVIVSMFVNVIIGSLIGVLLPFIFTKLKKDPATASTPLITSLADIIGTTIYLGIAYLFLIR</sequence>
<dbReference type="InterPro" id="IPR038076">
    <property type="entry name" value="MgtE_N_sf"/>
</dbReference>
<dbReference type="GO" id="GO:0015095">
    <property type="term" value="F:magnesium ion transmembrane transporter activity"/>
    <property type="evidence" value="ECO:0007669"/>
    <property type="project" value="UniProtKB-UniRule"/>
</dbReference>
<keyword evidence="9" id="KW-1003">Cell membrane</keyword>
<dbReference type="PROSITE" id="PS51371">
    <property type="entry name" value="CBS"/>
    <property type="match status" value="1"/>
</dbReference>
<feature type="domain" description="CBS" evidence="10">
    <location>
        <begin position="208"/>
        <end position="264"/>
    </location>
</feature>
<evidence type="ECO:0000256" key="9">
    <source>
        <dbReference type="RuleBase" id="RU362011"/>
    </source>
</evidence>
<comment type="caution">
    <text evidence="9">Lacks conserved residue(s) required for the propagation of feature annotation.</text>
</comment>
<dbReference type="Pfam" id="PF00571">
    <property type="entry name" value="CBS"/>
    <property type="match status" value="2"/>
</dbReference>
<dbReference type="InterPro" id="IPR046342">
    <property type="entry name" value="CBS_dom_sf"/>
</dbReference>
<keyword evidence="8" id="KW-0129">CBS domain</keyword>
<dbReference type="Gene3D" id="1.10.357.20">
    <property type="entry name" value="SLC41 divalent cation transporters, integral membrane domain"/>
    <property type="match status" value="1"/>
</dbReference>
<dbReference type="InterPro" id="IPR036739">
    <property type="entry name" value="SLC41_membr_dom_sf"/>
</dbReference>
<feature type="transmembrane region" description="Helical" evidence="9">
    <location>
        <begin position="372"/>
        <end position="392"/>
    </location>
</feature>
<evidence type="ECO:0000256" key="1">
    <source>
        <dbReference type="ARBA" id="ARBA00004141"/>
    </source>
</evidence>
<dbReference type="Gene3D" id="3.10.580.10">
    <property type="entry name" value="CBS-domain"/>
    <property type="match status" value="1"/>
</dbReference>
<evidence type="ECO:0000256" key="7">
    <source>
        <dbReference type="ARBA" id="ARBA00023136"/>
    </source>
</evidence>
<name>A0A101I2A2_UNCT6</name>
<gene>
    <name evidence="11" type="ORF">XE03_1024</name>
</gene>
<evidence type="ECO:0000313" key="12">
    <source>
        <dbReference type="Proteomes" id="UP000053467"/>
    </source>
</evidence>
<dbReference type="InterPro" id="IPR006667">
    <property type="entry name" value="SLC41_membr_dom"/>
</dbReference>
<evidence type="ECO:0000313" key="11">
    <source>
        <dbReference type="EMBL" id="KUK87074.1"/>
    </source>
</evidence>
<feature type="transmembrane region" description="Helical" evidence="9">
    <location>
        <begin position="298"/>
        <end position="318"/>
    </location>
</feature>
<dbReference type="Proteomes" id="UP000053467">
    <property type="component" value="Unassembled WGS sequence"/>
</dbReference>
<comment type="subcellular location">
    <subcellularLocation>
        <location evidence="9">Cell membrane</location>
        <topology evidence="9">Multi-pass membrane protein</topology>
    </subcellularLocation>
    <subcellularLocation>
        <location evidence="1">Membrane</location>
        <topology evidence="1">Multi-pass membrane protein</topology>
    </subcellularLocation>
</comment>